<keyword evidence="2" id="KW-1185">Reference proteome</keyword>
<reference evidence="1" key="1">
    <citation type="submission" date="2019-08" db="EMBL/GenBank/DDBJ databases">
        <title>The improved chromosome-level genome for the pearl oyster Pinctada fucata martensii using PacBio sequencing and Hi-C.</title>
        <authorList>
            <person name="Zheng Z."/>
        </authorList>
    </citation>
    <scope>NUCLEOTIDE SEQUENCE</scope>
    <source>
        <strain evidence="1">ZZ-2019</strain>
        <tissue evidence="1">Adductor muscle</tissue>
    </source>
</reference>
<evidence type="ECO:0000313" key="1">
    <source>
        <dbReference type="EMBL" id="KAK3097334.1"/>
    </source>
</evidence>
<dbReference type="EMBL" id="VSWD01000007">
    <property type="protein sequence ID" value="KAK3097334.1"/>
    <property type="molecule type" value="Genomic_DNA"/>
</dbReference>
<sequence>MRLAANVGKLRSNLAEIKEKQVDLQARSMRDKLIFYGIEETVGEDQQSCEDKLRTFIAEKLQITKLIDFHRVHRLGEKTPGKSRSIVAKFVNYKDRELVRHSAFLALKGPENRGIGINEHFPREINERRKSLWPHYKEAKRLGKRAFMAYDKLYVDGELFTLDQEMYMEEVAVLPDEERNTDNKDQISLQPPKYSHLNRTLLMWVEGPHTREVVRLEKGEGVQGE</sequence>
<accession>A0AA89BWU2</accession>
<gene>
    <name evidence="1" type="ORF">FSP39_008769</name>
</gene>
<proteinExistence type="predicted"/>
<comment type="caution">
    <text evidence="1">The sequence shown here is derived from an EMBL/GenBank/DDBJ whole genome shotgun (WGS) entry which is preliminary data.</text>
</comment>
<dbReference type="Proteomes" id="UP001186944">
    <property type="component" value="Unassembled WGS sequence"/>
</dbReference>
<dbReference type="Gene3D" id="3.30.70.1820">
    <property type="entry name" value="L1 transposable element, RRM domain"/>
    <property type="match status" value="1"/>
</dbReference>
<organism evidence="1 2">
    <name type="scientific">Pinctada imbricata</name>
    <name type="common">Atlantic pearl-oyster</name>
    <name type="synonym">Pinctada martensii</name>
    <dbReference type="NCBI Taxonomy" id="66713"/>
    <lineage>
        <taxon>Eukaryota</taxon>
        <taxon>Metazoa</taxon>
        <taxon>Spiralia</taxon>
        <taxon>Lophotrochozoa</taxon>
        <taxon>Mollusca</taxon>
        <taxon>Bivalvia</taxon>
        <taxon>Autobranchia</taxon>
        <taxon>Pteriomorphia</taxon>
        <taxon>Pterioida</taxon>
        <taxon>Pterioidea</taxon>
        <taxon>Pteriidae</taxon>
        <taxon>Pinctada</taxon>
    </lineage>
</organism>
<protein>
    <submittedName>
        <fullName evidence="1">Uncharacterized protein</fullName>
    </submittedName>
</protein>
<evidence type="ECO:0000313" key="2">
    <source>
        <dbReference type="Proteomes" id="UP001186944"/>
    </source>
</evidence>
<dbReference type="AlphaFoldDB" id="A0AA89BWU2"/>
<name>A0AA89BWU2_PINIB</name>